<keyword evidence="1" id="KW-0732">Signal</keyword>
<comment type="caution">
    <text evidence="2">The sequence shown here is derived from an EMBL/GenBank/DDBJ whole genome shotgun (WGS) entry which is preliminary data.</text>
</comment>
<reference evidence="2 3" key="1">
    <citation type="submission" date="2022-08" db="EMBL/GenBank/DDBJ databases">
        <title>Reclassification of Massilia species as members of the genera Telluria, Duganella, Pseudoduganella, Mokoshia gen. nov. and Zemynaea gen. nov. using orthogonal and non-orthogonal genome-based approaches.</title>
        <authorList>
            <person name="Bowman J.P."/>
        </authorList>
    </citation>
    <scope>NUCLEOTIDE SEQUENCE [LARGE SCALE GENOMIC DNA]</scope>
    <source>
        <strain evidence="2 3">JCM 31606</strain>
    </source>
</reference>
<evidence type="ECO:0000313" key="2">
    <source>
        <dbReference type="EMBL" id="MCS0661001.1"/>
    </source>
</evidence>
<organism evidence="2 3">
    <name type="scientific">Massilia terrae</name>
    <dbReference type="NCBI Taxonomy" id="1811224"/>
    <lineage>
        <taxon>Bacteria</taxon>
        <taxon>Pseudomonadati</taxon>
        <taxon>Pseudomonadota</taxon>
        <taxon>Betaproteobacteria</taxon>
        <taxon>Burkholderiales</taxon>
        <taxon>Oxalobacteraceae</taxon>
        <taxon>Telluria group</taxon>
        <taxon>Massilia</taxon>
    </lineage>
</organism>
<accession>A0ABT2D432</accession>
<keyword evidence="3" id="KW-1185">Reference proteome</keyword>
<dbReference type="InterPro" id="IPR021557">
    <property type="entry name" value="DUF3016"/>
</dbReference>
<dbReference type="EMBL" id="JANUGU010000012">
    <property type="protein sequence ID" value="MCS0661001.1"/>
    <property type="molecule type" value="Genomic_DNA"/>
</dbReference>
<evidence type="ECO:0000256" key="1">
    <source>
        <dbReference type="SAM" id="SignalP"/>
    </source>
</evidence>
<evidence type="ECO:0000313" key="3">
    <source>
        <dbReference type="Proteomes" id="UP001204621"/>
    </source>
</evidence>
<dbReference type="Proteomes" id="UP001204621">
    <property type="component" value="Unassembled WGS sequence"/>
</dbReference>
<proteinExistence type="predicted"/>
<name>A0ABT2D432_9BURK</name>
<dbReference type="Pfam" id="PF11454">
    <property type="entry name" value="DUF3016"/>
    <property type="match status" value="1"/>
</dbReference>
<feature type="chain" id="PRO_5045642080" evidence="1">
    <location>
        <begin position="24"/>
        <end position="163"/>
    </location>
</feature>
<gene>
    <name evidence="2" type="ORF">NX778_23275</name>
</gene>
<dbReference type="RefSeq" id="WP_258814200.1">
    <property type="nucleotide sequence ID" value="NZ_JANUGU010000012.1"/>
</dbReference>
<feature type="signal peptide" evidence="1">
    <location>
        <begin position="1"/>
        <end position="23"/>
    </location>
</feature>
<protein>
    <submittedName>
        <fullName evidence="2">DUF3016 domain-containing protein</fullName>
    </submittedName>
</protein>
<sequence>MKTPIRQMAFAGLCLLSATSAFAAEVTVHYVQPDKFADMPFEPWEREDVMKQLTEHFAKLGQRLPSDQTLTIDVLDIDLAGRVIPNTRSGRDLRIMKGEADWPHMRLRYSLQQGGNVVASGDADISDMAYMMHLNRYSDGDPLRFEKQMLDEWFEKTFLGKRR</sequence>